<feature type="non-terminal residue" evidence="1">
    <location>
        <position position="1"/>
    </location>
</feature>
<sequence length="160" mass="17327">DADISIISSDGVRFQLHKKNLALSTGGFPPLEFARTSAGREEVILSESGYTLDLLFRFVYPQRYPDLEGIAIGVLSELADAAEKYEVYAAILGCKMAMKLEVSSHPVDVFAYATRYDYLDLADRVAPLILGTSLNVLASCLSAAALAGWVQCLPRLSGYG</sequence>
<gene>
    <name evidence="1" type="ORF">BDN72DRAFT_774133</name>
</gene>
<organism evidence="1 2">
    <name type="scientific">Pluteus cervinus</name>
    <dbReference type="NCBI Taxonomy" id="181527"/>
    <lineage>
        <taxon>Eukaryota</taxon>
        <taxon>Fungi</taxon>
        <taxon>Dikarya</taxon>
        <taxon>Basidiomycota</taxon>
        <taxon>Agaricomycotina</taxon>
        <taxon>Agaricomycetes</taxon>
        <taxon>Agaricomycetidae</taxon>
        <taxon>Agaricales</taxon>
        <taxon>Pluteineae</taxon>
        <taxon>Pluteaceae</taxon>
        <taxon>Pluteus</taxon>
    </lineage>
</organism>
<dbReference type="EMBL" id="ML208461">
    <property type="protein sequence ID" value="TFK64789.1"/>
    <property type="molecule type" value="Genomic_DNA"/>
</dbReference>
<evidence type="ECO:0000313" key="2">
    <source>
        <dbReference type="Proteomes" id="UP000308600"/>
    </source>
</evidence>
<proteinExistence type="predicted"/>
<keyword evidence="2" id="KW-1185">Reference proteome</keyword>
<accession>A0ACD3AHN4</accession>
<name>A0ACD3AHN4_9AGAR</name>
<dbReference type="Proteomes" id="UP000308600">
    <property type="component" value="Unassembled WGS sequence"/>
</dbReference>
<reference evidence="1 2" key="1">
    <citation type="journal article" date="2019" name="Nat. Ecol. Evol.">
        <title>Megaphylogeny resolves global patterns of mushroom evolution.</title>
        <authorList>
            <person name="Varga T."/>
            <person name="Krizsan K."/>
            <person name="Foldi C."/>
            <person name="Dima B."/>
            <person name="Sanchez-Garcia M."/>
            <person name="Sanchez-Ramirez S."/>
            <person name="Szollosi G.J."/>
            <person name="Szarkandi J.G."/>
            <person name="Papp V."/>
            <person name="Albert L."/>
            <person name="Andreopoulos W."/>
            <person name="Angelini C."/>
            <person name="Antonin V."/>
            <person name="Barry K.W."/>
            <person name="Bougher N.L."/>
            <person name="Buchanan P."/>
            <person name="Buyck B."/>
            <person name="Bense V."/>
            <person name="Catcheside P."/>
            <person name="Chovatia M."/>
            <person name="Cooper J."/>
            <person name="Damon W."/>
            <person name="Desjardin D."/>
            <person name="Finy P."/>
            <person name="Geml J."/>
            <person name="Haridas S."/>
            <person name="Hughes K."/>
            <person name="Justo A."/>
            <person name="Karasinski D."/>
            <person name="Kautmanova I."/>
            <person name="Kiss B."/>
            <person name="Kocsube S."/>
            <person name="Kotiranta H."/>
            <person name="LaButti K.M."/>
            <person name="Lechner B.E."/>
            <person name="Liimatainen K."/>
            <person name="Lipzen A."/>
            <person name="Lukacs Z."/>
            <person name="Mihaltcheva S."/>
            <person name="Morgado L.N."/>
            <person name="Niskanen T."/>
            <person name="Noordeloos M.E."/>
            <person name="Ohm R.A."/>
            <person name="Ortiz-Santana B."/>
            <person name="Ovrebo C."/>
            <person name="Racz N."/>
            <person name="Riley R."/>
            <person name="Savchenko A."/>
            <person name="Shiryaev A."/>
            <person name="Soop K."/>
            <person name="Spirin V."/>
            <person name="Szebenyi C."/>
            <person name="Tomsovsky M."/>
            <person name="Tulloss R.E."/>
            <person name="Uehling J."/>
            <person name="Grigoriev I.V."/>
            <person name="Vagvolgyi C."/>
            <person name="Papp T."/>
            <person name="Martin F.M."/>
            <person name="Miettinen O."/>
            <person name="Hibbett D.S."/>
            <person name="Nagy L.G."/>
        </authorList>
    </citation>
    <scope>NUCLEOTIDE SEQUENCE [LARGE SCALE GENOMIC DNA]</scope>
    <source>
        <strain evidence="1 2">NL-1719</strain>
    </source>
</reference>
<evidence type="ECO:0000313" key="1">
    <source>
        <dbReference type="EMBL" id="TFK64789.1"/>
    </source>
</evidence>
<protein>
    <submittedName>
        <fullName evidence="1">Uncharacterized protein</fullName>
    </submittedName>
</protein>